<evidence type="ECO:0008006" key="5">
    <source>
        <dbReference type="Google" id="ProtNLM"/>
    </source>
</evidence>
<protein>
    <recommendedName>
        <fullName evidence="5">Vacuolar protein sorting-associated protein 13 VPS13 adaptor binding domain-containing protein</fullName>
    </recommendedName>
</protein>
<dbReference type="Proteomes" id="UP001153076">
    <property type="component" value="Unassembled WGS sequence"/>
</dbReference>
<dbReference type="InterPro" id="IPR009543">
    <property type="entry name" value="VPS13_VAB"/>
</dbReference>
<feature type="domain" description="Vacuolar protein sorting-associated protein 13 VPS13 adaptor binding" evidence="1">
    <location>
        <begin position="1449"/>
        <end position="1666"/>
    </location>
</feature>
<dbReference type="PANTHER" id="PTHR16166">
    <property type="entry name" value="VACUOLAR PROTEIN SORTING-ASSOCIATED PROTEIN VPS13"/>
    <property type="match status" value="1"/>
</dbReference>
<dbReference type="Pfam" id="PF25036">
    <property type="entry name" value="VPS13_VAB"/>
    <property type="match status" value="2"/>
</dbReference>
<reference evidence="3" key="1">
    <citation type="submission" date="2022-04" db="EMBL/GenBank/DDBJ databases">
        <title>Carnegiea gigantea Genome sequencing and assembly v2.</title>
        <authorList>
            <person name="Copetti D."/>
            <person name="Sanderson M.J."/>
            <person name="Burquez A."/>
            <person name="Wojciechowski M.F."/>
        </authorList>
    </citation>
    <scope>NUCLEOTIDE SEQUENCE</scope>
    <source>
        <strain evidence="3">SGP5-SGP5p</strain>
        <tissue evidence="3">Aerial part</tissue>
    </source>
</reference>
<sequence length="2821" mass="315266">MIWDVNLVKISISLPWDNMDSQPCSLVTHIRGLWFSSKFDYPPASEIDDKHEIVSGFLKMKGGLSVLNALELRDMYDHYDLNLDDLQITLMTPHFPHGLSVVEKFCASVSLDCCIIPDEVELKQLEANFVISSLQLQFSASVYCAILSLVDRLHLLASESEQGKVEDPLLPRRTGSRLAMPFFCSLVANFKAFKLELNLEDDGDSRSILQLCVQDLNLRYAQNGVQDCWVSANAVDIISYEERNECKRSILCSSTLPVDTDFAHPREMQKRNADDGEQDKLFDRCFHLHYGYNRIGHLIRNICTIHLSNTEFHCYPDIVRSLVGFCDKVMACDRSRQYGNSFSQMESKQSEVSSFGFQRFGLSNFYEDEFAEWASIPVDQFPFITMRNSGGLHKFDNAIIPEWRSLSVREKNITSLPSFEILMPELKVSDESDCHLLGSPDTSFLHLAVNILSINVYFHDASCIVSSITLPAGKASVTSHSGSCDVLCSVEGLRLFSSWWTYKFQEFLWGPSQPNLSPILNIRVRRGVWQSSSDLEISFGIQHVCCVVPPDYLAVLIGYFSLPDWSSTDNEHQFTENGGHISESDATVYNFEILDSIIMSPVESNENQFLKLDAQHLCCSFIHNDTLEKASNDIFSEFSVPVDKVAEDVHSLDIFGRNSCLSLLLLEDDGSDTLPSDEITKHDNHILVPSFSFDLWIRLPNGSEPSQMSSSTRIMMNLTNCEIVAEDSYFFSGFQALLDVVEQHSWVGKESKCFTQDVPEFIKLKKSLKDTACGFSNVSSSVLTEIRCCVDSLSVKLISSKGGSNFQNILAKIDSCFMLSATVKDDILLNLDVHFSSLLLSSLLNSIYLARCSPDHSSSSVLDIHMSTIKRNEIKLLIALPSLEIWLHMFDWSMLIDFLDSCIQGITLSSLSYASDSNNLLVDNPSETPPHSHPTLTFEFTSASEDFSVTVRSENIGLSCHVPLWVSEEAIDQSDSNGQTGANVELLSQVSGWKDSKFLTVTLHSRSSELFTHGTDMKIRINVEKATGSVGICESGTVRSWPFFQLFQLGADIQICEYEKVPVAVKVDINCEAFNVWLSHQVFYFWHGVDFGAAKADSSDITSGSVDLNMQLRKVSLLLTDGRWLCSWVVDFIVLSVLRVALSGKKSINRANIRFAHNGYGRSLHLKDHSTGRHMIKDSQMTTAKRHFWSCNGPLMELLMRNLRIEMSLLQNTINFATEGDLFVNYNNIHKVMWEPFVEPWSFQINLMRKFDNIALLDTGTMTEVQLESTTELNVNVTTSLFEVVLRAIDMIKEARGLMQINEVPKSQRFQNYQCVENLCVRRYASYTIRNMTSLPFVFHVYEGLGSAENVDNSVSTYECTVPPGSSVPIYIDGTLEEQVFNYRPAPSSEGLCKKASNRAGHHFMTIQFEGTSQRSEPISMDLVGLTYFEVNFSKDNNEAHANSGFLVPVVFDVSVQQYSKLIQLYSTVIFTNLTSVPLELRFDIPFGMTSKIVDPIYPGEEFPLPLHLAEAGHMRWRPLGNNYLWSEVHNLSKILSTESRSGFLRSLVCYPSHPSSHLFRCCLSVQDISLPSSGRLKRRSPHVNINSKQQVQVSDQLHNHNDLKTRFIHRVTLTTPLTVKSYLPQTVSVTIEGGGVGHTALLNEVEAAFFHFDSSHDLAVTFHIAGCRPSAIKFPRADTFNATAKPGGTGLLLTETIAFVPDLSYGAIYVTVEKMMDPASGARELCLFVPFLLYNCTGFALTISRSDHELQGNCYTVPSCYDSTEQGLFIDQRNGLCLVSSEESRVPRSVNFTNERVILNDHVLSSKEIASRHSGILLRQSSMSHSSSLYRRSVNQRDLVAQEAASMNSNRQLDFHDQSEFKASNVFNEEFVNSEPYMYSPDPSAAASEIMVQVSRCHPESTNESLHSSSWSSPFFLVAPSGSTVVLVPQPSTNSAAVISVTSHLLDGPLTGRTRAITFQPRYVITNACSKDLCYKQKGTDFIFRLSVGQHSHLHWVDTTRELLTVVRFDEPGWQWSGSFLPDDLGDTQVKMRNYASGALNIIRVEVQNADALRDEHITGNIMGNSGTIFILLSDDDTGFVPYRIDNFSKETLRVYQQKCETLETIVHPYTSCPYAWDEPSYPHRLIVEVPGERIIGSYTLDDVREYAPVRLSSSSSSSSKVLSIIDSSCHVLGEVKSSTSLVFGKKSDSTEVAEKLTHYKEKISVRISSIGISLIDSYPQELLYGSAKGIKVDLFQSMEQQRFSFQISSLQIDNQLRGTPYPVILSFDEDYKSSLVNHIRNKDGGTITRFESMLPYASGSSCKPVFCLLASKWKNKEMMLNAEHLQSSGDDEFPKIDCSSSACHSGPSPLPNMSPIGAPWQKIFLLARRQNKIYVEAFYLAPIKLTLSFSSSPWMVKKGGLTSGESLIHRGIMALADIEGAQICLRELTITHHMASWESIQEILFKHYTRQFLHEMYKVFGSAGVIGNPMGFARRVGLGVKDFLSVPAKGALQSPTGLISGMAQGTSSLLSNMLYAISDTATQFSKAAHKGILAFTFDDHEATKMEKQRVVASSRTKGVISELLEGLTGLLQSPIKGAEKHGLPGVLSGFALGVTGLVAKPAASVLEVTGRTAQSIRNRSRLHRMGPQRLRVRLPRYLSAELPLRPYSWEDAVGTAVLLEVDDGLKFKDEVLVSSKSLKDAGKFVVLTEKLILIIKCSSLADLGKPEFRGVVTEPEWTVEVEVALESVIHADVDGGVVHIVGSSSETLVRQNQLHQKRTGVRMKQWNEPQTPLPLFQTNLELTSKEEAEYFLRVLLSTIEQGKEQGWGNVYLLHQINIK</sequence>
<keyword evidence="4" id="KW-1185">Reference proteome</keyword>
<dbReference type="Pfam" id="PF25037">
    <property type="entry name" value="VPS13_C"/>
    <property type="match status" value="1"/>
</dbReference>
<feature type="domain" description="Intermembrane lipid transfer protein VPS13-like C-terminal" evidence="2">
    <location>
        <begin position="2634"/>
        <end position="2702"/>
    </location>
</feature>
<feature type="domain" description="Vacuolar protein sorting-associated protein 13 VPS13 adaptor binding" evidence="1">
    <location>
        <begin position="1851"/>
        <end position="2122"/>
    </location>
</feature>
<evidence type="ECO:0000259" key="1">
    <source>
        <dbReference type="Pfam" id="PF25036"/>
    </source>
</evidence>
<name>A0A9Q1KVK1_9CARY</name>
<dbReference type="InterPro" id="IPR026847">
    <property type="entry name" value="VPS13"/>
</dbReference>
<dbReference type="GO" id="GO:0006623">
    <property type="term" value="P:protein targeting to vacuole"/>
    <property type="evidence" value="ECO:0007669"/>
    <property type="project" value="TreeGrafter"/>
</dbReference>
<dbReference type="GO" id="GO:0045053">
    <property type="term" value="P:protein retention in Golgi apparatus"/>
    <property type="evidence" value="ECO:0007669"/>
    <property type="project" value="TreeGrafter"/>
</dbReference>
<dbReference type="OrthoDB" id="428159at2759"/>
<gene>
    <name evidence="3" type="ORF">Cgig2_004810</name>
</gene>
<evidence type="ECO:0000313" key="3">
    <source>
        <dbReference type="EMBL" id="KAJ8450353.1"/>
    </source>
</evidence>
<evidence type="ECO:0000259" key="2">
    <source>
        <dbReference type="Pfam" id="PF25037"/>
    </source>
</evidence>
<proteinExistence type="predicted"/>
<organism evidence="3 4">
    <name type="scientific">Carnegiea gigantea</name>
    <dbReference type="NCBI Taxonomy" id="171969"/>
    <lineage>
        <taxon>Eukaryota</taxon>
        <taxon>Viridiplantae</taxon>
        <taxon>Streptophyta</taxon>
        <taxon>Embryophyta</taxon>
        <taxon>Tracheophyta</taxon>
        <taxon>Spermatophyta</taxon>
        <taxon>Magnoliopsida</taxon>
        <taxon>eudicotyledons</taxon>
        <taxon>Gunneridae</taxon>
        <taxon>Pentapetalae</taxon>
        <taxon>Caryophyllales</taxon>
        <taxon>Cactineae</taxon>
        <taxon>Cactaceae</taxon>
        <taxon>Cactoideae</taxon>
        <taxon>Echinocereeae</taxon>
        <taxon>Carnegiea</taxon>
    </lineage>
</organism>
<evidence type="ECO:0000313" key="4">
    <source>
        <dbReference type="Proteomes" id="UP001153076"/>
    </source>
</evidence>
<dbReference type="PANTHER" id="PTHR16166:SF143">
    <property type="entry name" value="PROTEIN SORTING-ASSOCIATED PROTEIN, PUTATIVE (DUF1162)-RELATED"/>
    <property type="match status" value="1"/>
</dbReference>
<accession>A0A9Q1KVK1</accession>
<dbReference type="InterPro" id="IPR056748">
    <property type="entry name" value="VPS13-like_C"/>
</dbReference>
<dbReference type="EMBL" id="JAKOGI010000016">
    <property type="protein sequence ID" value="KAJ8450353.1"/>
    <property type="molecule type" value="Genomic_DNA"/>
</dbReference>
<comment type="caution">
    <text evidence="3">The sequence shown here is derived from an EMBL/GenBank/DDBJ whole genome shotgun (WGS) entry which is preliminary data.</text>
</comment>